<dbReference type="AlphaFoldDB" id="A0AAN8SVD0"/>
<evidence type="ECO:0000313" key="3">
    <source>
        <dbReference type="EMBL" id="KAK6773671.1"/>
    </source>
</evidence>
<name>A0AAN8SVD0_SOLBU</name>
<dbReference type="InterPro" id="IPR055411">
    <property type="entry name" value="LRR_FXL15/At3g58940/PEG3-like"/>
</dbReference>
<evidence type="ECO:0000259" key="2">
    <source>
        <dbReference type="Pfam" id="PF24758"/>
    </source>
</evidence>
<accession>A0AAN8SVD0</accession>
<evidence type="ECO:0000256" key="1">
    <source>
        <dbReference type="SAM" id="Phobius"/>
    </source>
</evidence>
<keyword evidence="4" id="KW-1185">Reference proteome</keyword>
<dbReference type="Proteomes" id="UP001371456">
    <property type="component" value="Unassembled WGS sequence"/>
</dbReference>
<proteinExistence type="predicted"/>
<dbReference type="EMBL" id="JBANQN010000012">
    <property type="protein sequence ID" value="KAK6773671.1"/>
    <property type="molecule type" value="Genomic_DNA"/>
</dbReference>
<gene>
    <name evidence="3" type="ORF">RDI58_028909</name>
</gene>
<dbReference type="Pfam" id="PF24758">
    <property type="entry name" value="LRR_At5g56370"/>
    <property type="match status" value="1"/>
</dbReference>
<feature type="domain" description="F-box/LRR-repeat protein 15/At3g58940/PEG3-like LRR" evidence="2">
    <location>
        <begin position="6"/>
        <end position="86"/>
    </location>
</feature>
<reference evidence="3 4" key="1">
    <citation type="submission" date="2024-02" db="EMBL/GenBank/DDBJ databases">
        <title>de novo genome assembly of Solanum bulbocastanum strain 11H21.</title>
        <authorList>
            <person name="Hosaka A.J."/>
        </authorList>
    </citation>
    <scope>NUCLEOTIDE SEQUENCE [LARGE SCALE GENOMIC DNA]</scope>
    <source>
        <tissue evidence="3">Young leaves</tissue>
    </source>
</reference>
<evidence type="ECO:0000313" key="4">
    <source>
        <dbReference type="Proteomes" id="UP001371456"/>
    </source>
</evidence>
<dbReference type="SUPFAM" id="SSF52047">
    <property type="entry name" value="RNI-like"/>
    <property type="match status" value="1"/>
</dbReference>
<keyword evidence="1" id="KW-1133">Transmembrane helix</keyword>
<comment type="caution">
    <text evidence="3">The sequence shown here is derived from an EMBL/GenBank/DDBJ whole genome shotgun (WGS) entry which is preliminary data.</text>
</comment>
<feature type="transmembrane region" description="Helical" evidence="1">
    <location>
        <begin position="91"/>
        <end position="115"/>
    </location>
</feature>
<organism evidence="3 4">
    <name type="scientific">Solanum bulbocastanum</name>
    <name type="common">Wild potato</name>
    <dbReference type="NCBI Taxonomy" id="147425"/>
    <lineage>
        <taxon>Eukaryota</taxon>
        <taxon>Viridiplantae</taxon>
        <taxon>Streptophyta</taxon>
        <taxon>Embryophyta</taxon>
        <taxon>Tracheophyta</taxon>
        <taxon>Spermatophyta</taxon>
        <taxon>Magnoliopsida</taxon>
        <taxon>eudicotyledons</taxon>
        <taxon>Gunneridae</taxon>
        <taxon>Pentapetalae</taxon>
        <taxon>asterids</taxon>
        <taxon>lamiids</taxon>
        <taxon>Solanales</taxon>
        <taxon>Solanaceae</taxon>
        <taxon>Solanoideae</taxon>
        <taxon>Solaneae</taxon>
        <taxon>Solanum</taxon>
    </lineage>
</organism>
<keyword evidence="1" id="KW-0812">Transmembrane</keyword>
<protein>
    <recommendedName>
        <fullName evidence="2">F-box/LRR-repeat protein 15/At3g58940/PEG3-like LRR domain-containing protein</fullName>
    </recommendedName>
</protein>
<sequence length="120" mass="13825">MEHDQPYSLPEVLCSSSSVVKLNYENCRILEDSVLNWTSLKSLTQEDLFHRDKHIKQILSNCPLLEFLKLCEFCGFNQLHMTSTNVGDWNLSIMVILTGIGIHYKVIHVALKLLLHMLNI</sequence>
<keyword evidence="1" id="KW-0472">Membrane</keyword>